<keyword evidence="1 3" id="KW-0689">Ribosomal protein</keyword>
<feature type="region of interest" description="Disordered" evidence="4">
    <location>
        <begin position="76"/>
        <end position="97"/>
    </location>
</feature>
<evidence type="ECO:0000313" key="5">
    <source>
        <dbReference type="EMBL" id="OGK64903.1"/>
    </source>
</evidence>
<feature type="compositionally biased region" description="Basic and acidic residues" evidence="4">
    <location>
        <begin position="76"/>
        <end position="85"/>
    </location>
</feature>
<organism evidence="5 6">
    <name type="scientific">Candidatus Roizmanbacteria bacterium RIFOXYA1_FULL_41_12</name>
    <dbReference type="NCBI Taxonomy" id="1802082"/>
    <lineage>
        <taxon>Bacteria</taxon>
        <taxon>Candidatus Roizmaniibacteriota</taxon>
    </lineage>
</organism>
<dbReference type="InterPro" id="IPR002150">
    <property type="entry name" value="Ribosomal_bL31"/>
</dbReference>
<dbReference type="AlphaFoldDB" id="A0A1F7KAM4"/>
<comment type="similarity">
    <text evidence="3">Belongs to the bacterial ribosomal protein bL31 family.</text>
</comment>
<dbReference type="EMBL" id="MGBG01000013">
    <property type="protein sequence ID" value="OGK64903.1"/>
    <property type="molecule type" value="Genomic_DNA"/>
</dbReference>
<dbReference type="PANTHER" id="PTHR33280">
    <property type="entry name" value="50S RIBOSOMAL PROTEIN L31, CHLOROPLASTIC"/>
    <property type="match status" value="1"/>
</dbReference>
<keyword evidence="2 3" id="KW-0687">Ribonucleoprotein</keyword>
<dbReference type="GO" id="GO:1990904">
    <property type="term" value="C:ribonucleoprotein complex"/>
    <property type="evidence" value="ECO:0007669"/>
    <property type="project" value="UniProtKB-KW"/>
</dbReference>
<dbReference type="PANTHER" id="PTHR33280:SF1">
    <property type="entry name" value="LARGE RIBOSOMAL SUBUNIT PROTEIN BL31C"/>
    <property type="match status" value="1"/>
</dbReference>
<dbReference type="PRINTS" id="PR01249">
    <property type="entry name" value="RIBOSOMALL31"/>
</dbReference>
<dbReference type="NCBIfam" id="NF000612">
    <property type="entry name" value="PRK00019.1"/>
    <property type="match status" value="1"/>
</dbReference>
<evidence type="ECO:0000313" key="6">
    <source>
        <dbReference type="Proteomes" id="UP000178450"/>
    </source>
</evidence>
<accession>A0A1F7KAM4</accession>
<dbReference type="InterPro" id="IPR042105">
    <property type="entry name" value="Ribosomal_bL31_sf"/>
</dbReference>
<gene>
    <name evidence="5" type="ORF">A2209_04370</name>
</gene>
<name>A0A1F7KAM4_9BACT</name>
<dbReference type="InterPro" id="IPR034704">
    <property type="entry name" value="Ribosomal_bL28/bL31-like_sf"/>
</dbReference>
<protein>
    <recommendedName>
        <fullName evidence="3">50S ribosomal protein L31</fullName>
    </recommendedName>
</protein>
<dbReference type="GO" id="GO:0003735">
    <property type="term" value="F:structural constituent of ribosome"/>
    <property type="evidence" value="ECO:0007669"/>
    <property type="project" value="InterPro"/>
</dbReference>
<evidence type="ECO:0000256" key="3">
    <source>
        <dbReference type="RuleBase" id="RU000564"/>
    </source>
</evidence>
<dbReference type="GO" id="GO:0006412">
    <property type="term" value="P:translation"/>
    <property type="evidence" value="ECO:0007669"/>
    <property type="project" value="InterPro"/>
</dbReference>
<dbReference type="Proteomes" id="UP000178450">
    <property type="component" value="Unassembled WGS sequence"/>
</dbReference>
<evidence type="ECO:0000256" key="2">
    <source>
        <dbReference type="ARBA" id="ARBA00023274"/>
    </source>
</evidence>
<dbReference type="Pfam" id="PF01197">
    <property type="entry name" value="Ribosomal_L31"/>
    <property type="match status" value="1"/>
</dbReference>
<dbReference type="NCBIfam" id="TIGR00105">
    <property type="entry name" value="L31"/>
    <property type="match status" value="1"/>
</dbReference>
<sequence length="97" mass="11109">MKAKIHPQYYQAEVSCACGNTFKVGSTKQKIFVETCYKCHPLFTGEERFVDTKGQVEKFMAKQTFAKAYLAKRKEQSKKASDKKAYQQKTLKDLLSA</sequence>
<dbReference type="SUPFAM" id="SSF143800">
    <property type="entry name" value="L28p-like"/>
    <property type="match status" value="1"/>
</dbReference>
<reference evidence="5 6" key="1">
    <citation type="journal article" date="2016" name="Nat. Commun.">
        <title>Thousands of microbial genomes shed light on interconnected biogeochemical processes in an aquifer system.</title>
        <authorList>
            <person name="Anantharaman K."/>
            <person name="Brown C.T."/>
            <person name="Hug L.A."/>
            <person name="Sharon I."/>
            <person name="Castelle C.J."/>
            <person name="Probst A.J."/>
            <person name="Thomas B.C."/>
            <person name="Singh A."/>
            <person name="Wilkins M.J."/>
            <person name="Karaoz U."/>
            <person name="Brodie E.L."/>
            <person name="Williams K.H."/>
            <person name="Hubbard S.S."/>
            <person name="Banfield J.F."/>
        </authorList>
    </citation>
    <scope>NUCLEOTIDE SEQUENCE [LARGE SCALE GENOMIC DNA]</scope>
</reference>
<comment type="caution">
    <text evidence="5">The sequence shown here is derived from an EMBL/GenBank/DDBJ whole genome shotgun (WGS) entry which is preliminary data.</text>
</comment>
<evidence type="ECO:0000256" key="1">
    <source>
        <dbReference type="ARBA" id="ARBA00022980"/>
    </source>
</evidence>
<evidence type="ECO:0000256" key="4">
    <source>
        <dbReference type="SAM" id="MobiDB-lite"/>
    </source>
</evidence>
<proteinExistence type="inferred from homology"/>
<dbReference type="Gene3D" id="4.10.830.30">
    <property type="entry name" value="Ribosomal protein L31"/>
    <property type="match status" value="1"/>
</dbReference>
<dbReference type="GO" id="GO:0005840">
    <property type="term" value="C:ribosome"/>
    <property type="evidence" value="ECO:0007669"/>
    <property type="project" value="UniProtKB-KW"/>
</dbReference>